<reference evidence="2" key="1">
    <citation type="submission" date="2021-04" db="EMBL/GenBank/DDBJ databases">
        <title>Genome based classification of Actinospica acidithermotolerans sp. nov., an actinobacterium isolated from an Indonesian hot spring.</title>
        <authorList>
            <person name="Kusuma A.B."/>
            <person name="Putra K.E."/>
            <person name="Nafisah S."/>
            <person name="Loh J."/>
            <person name="Nouioui I."/>
            <person name="Goodfellow M."/>
        </authorList>
    </citation>
    <scope>NUCLEOTIDE SEQUENCE</scope>
    <source>
        <strain evidence="2">MGRD01-02</strain>
    </source>
</reference>
<feature type="region of interest" description="Disordered" evidence="1">
    <location>
        <begin position="32"/>
        <end position="53"/>
    </location>
</feature>
<dbReference type="AlphaFoldDB" id="A0A941IMB1"/>
<accession>A0A941IMB1</accession>
<sequence>MNTANRAAGPAPVYEPRHVPQLAADLVAWLSSDQAAESEEETQFDPDGQDGPRCSTHRTAEFIRSGRLFAVSAEMTGESVRAGGQLTAYRLEERTPPYPSGLVVWHAPITNQIPVQDDVHVPVIAASWGRYSHGFEVRFWTTREHIVEALVTVNARALAPAALGRLRADARARFVAPLVPVSSTVMYLDDAPEWPCPPLTTSAPPGADVALYLVEYMSAMESCERTLMATWMRMGEEVAVQSREQADRAARKRIARLDPRLPSEVRLVTLRRVSEPPAAPVAGERRPRGPLTELQPVRGHWKNVYFPSTGTYEYREIAPYKRGPKDAPERQTAVPVGVLRR</sequence>
<keyword evidence="3" id="KW-1185">Reference proteome</keyword>
<evidence type="ECO:0000256" key="1">
    <source>
        <dbReference type="SAM" id="MobiDB-lite"/>
    </source>
</evidence>
<feature type="region of interest" description="Disordered" evidence="1">
    <location>
        <begin position="322"/>
        <end position="341"/>
    </location>
</feature>
<name>A0A941IMB1_9ACTN</name>
<protein>
    <submittedName>
        <fullName evidence="2">Uncharacterized protein</fullName>
    </submittedName>
</protein>
<dbReference type="RefSeq" id="WP_212522011.1">
    <property type="nucleotide sequence ID" value="NZ_JAGSOH010000164.1"/>
</dbReference>
<evidence type="ECO:0000313" key="3">
    <source>
        <dbReference type="Proteomes" id="UP000676325"/>
    </source>
</evidence>
<proteinExistence type="predicted"/>
<dbReference type="Proteomes" id="UP000676325">
    <property type="component" value="Unassembled WGS sequence"/>
</dbReference>
<gene>
    <name evidence="2" type="ORF">KDK95_31600</name>
</gene>
<dbReference type="EMBL" id="JAGSOH010000164">
    <property type="protein sequence ID" value="MBR7830892.1"/>
    <property type="molecule type" value="Genomic_DNA"/>
</dbReference>
<feature type="compositionally biased region" description="Acidic residues" evidence="1">
    <location>
        <begin position="36"/>
        <end position="48"/>
    </location>
</feature>
<comment type="caution">
    <text evidence="2">The sequence shown here is derived from an EMBL/GenBank/DDBJ whole genome shotgun (WGS) entry which is preliminary data.</text>
</comment>
<organism evidence="2 3">
    <name type="scientific">Actinospica acidithermotolerans</name>
    <dbReference type="NCBI Taxonomy" id="2828514"/>
    <lineage>
        <taxon>Bacteria</taxon>
        <taxon>Bacillati</taxon>
        <taxon>Actinomycetota</taxon>
        <taxon>Actinomycetes</taxon>
        <taxon>Catenulisporales</taxon>
        <taxon>Actinospicaceae</taxon>
        <taxon>Actinospica</taxon>
    </lineage>
</organism>
<evidence type="ECO:0000313" key="2">
    <source>
        <dbReference type="EMBL" id="MBR7830892.1"/>
    </source>
</evidence>